<accession>D1BCX7</accession>
<gene>
    <name evidence="2" type="ordered locus">Sked_10260</name>
</gene>
<dbReference type="STRING" id="446469.Sked_10260"/>
<feature type="region of interest" description="Disordered" evidence="1">
    <location>
        <begin position="1"/>
        <end position="30"/>
    </location>
</feature>
<name>D1BCX7_SANKS</name>
<evidence type="ECO:0000256" key="1">
    <source>
        <dbReference type="SAM" id="MobiDB-lite"/>
    </source>
</evidence>
<reference evidence="2 3" key="1">
    <citation type="journal article" date="2009" name="Stand. Genomic Sci.">
        <title>Complete genome sequence of Sanguibacter keddieii type strain (ST-74).</title>
        <authorList>
            <person name="Ivanova N."/>
            <person name="Sikorski J."/>
            <person name="Sims D."/>
            <person name="Brettin T."/>
            <person name="Detter J.C."/>
            <person name="Han C."/>
            <person name="Lapidus A."/>
            <person name="Copeland A."/>
            <person name="Glavina Del Rio T."/>
            <person name="Nolan M."/>
            <person name="Chen F."/>
            <person name="Lucas S."/>
            <person name="Tice H."/>
            <person name="Cheng J.F."/>
            <person name="Bruce D."/>
            <person name="Goodwin L."/>
            <person name="Pitluck S."/>
            <person name="Pati A."/>
            <person name="Mavromatis K."/>
            <person name="Chen A."/>
            <person name="Palaniappan K."/>
            <person name="D'haeseleer P."/>
            <person name="Chain P."/>
            <person name="Bristow J."/>
            <person name="Eisen J.A."/>
            <person name="Markowitz V."/>
            <person name="Hugenholtz P."/>
            <person name="Goker M."/>
            <person name="Pukall R."/>
            <person name="Klenk H.P."/>
            <person name="Kyrpides N.C."/>
        </authorList>
    </citation>
    <scope>NUCLEOTIDE SEQUENCE [LARGE SCALE GENOMIC DNA]</scope>
    <source>
        <strain evidence="3">ATCC 51767 / DSM 10542 / NCFB 3025 / ST-74</strain>
    </source>
</reference>
<dbReference type="EMBL" id="CP001819">
    <property type="protein sequence ID" value="ACZ20975.1"/>
    <property type="molecule type" value="Genomic_DNA"/>
</dbReference>
<evidence type="ECO:0000313" key="2">
    <source>
        <dbReference type="EMBL" id="ACZ20975.1"/>
    </source>
</evidence>
<dbReference type="eggNOG" id="ENOG5032W2W">
    <property type="taxonomic scope" value="Bacteria"/>
</dbReference>
<evidence type="ECO:0000313" key="3">
    <source>
        <dbReference type="Proteomes" id="UP000000322"/>
    </source>
</evidence>
<proteinExistence type="predicted"/>
<protein>
    <submittedName>
        <fullName evidence="2">Uncharacterized protein</fullName>
    </submittedName>
</protein>
<dbReference type="HOGENOM" id="CLU_125454_0_0_11"/>
<dbReference type="RefSeq" id="WP_012866044.1">
    <property type="nucleotide sequence ID" value="NC_013521.1"/>
</dbReference>
<dbReference type="AlphaFoldDB" id="D1BCX7"/>
<sequence length="148" mass="15819">MTAGNASSDAAWREERSRNAAHQAAGLERRRAAESAQARELIHEFVARATAQGVPTVRLVARAYRGNGRYRTTIDGWYLRKNQSVGVGTDGEFYVLSVEGSLRTRLRGAQVQPSDPPLVLGQGARDGESIDLTEALARALAGTTGGPA</sequence>
<dbReference type="OrthoDB" id="3254362at2"/>
<keyword evidence="3" id="KW-1185">Reference proteome</keyword>
<dbReference type="Proteomes" id="UP000000322">
    <property type="component" value="Chromosome"/>
</dbReference>
<organism evidence="2 3">
    <name type="scientific">Sanguibacter keddieii (strain ATCC 51767 / DSM 10542 / NCFB 3025 / ST-74)</name>
    <dbReference type="NCBI Taxonomy" id="446469"/>
    <lineage>
        <taxon>Bacteria</taxon>
        <taxon>Bacillati</taxon>
        <taxon>Actinomycetota</taxon>
        <taxon>Actinomycetes</taxon>
        <taxon>Micrococcales</taxon>
        <taxon>Sanguibacteraceae</taxon>
        <taxon>Sanguibacter</taxon>
    </lineage>
</organism>
<dbReference type="KEGG" id="ske:Sked_10260"/>